<evidence type="ECO:0000313" key="2">
    <source>
        <dbReference type="EMBL" id="EEI16387.1"/>
    </source>
</evidence>
<gene>
    <name evidence="2" type="ORF">HMPREF0298_1813</name>
</gene>
<evidence type="ECO:0000313" key="3">
    <source>
        <dbReference type="Proteomes" id="UP000006196"/>
    </source>
</evidence>
<feature type="transmembrane region" description="Helical" evidence="1">
    <location>
        <begin position="6"/>
        <end position="23"/>
    </location>
</feature>
<keyword evidence="1" id="KW-0812">Transmembrane</keyword>
<name>C0XTP3_CORLD</name>
<keyword evidence="1" id="KW-1133">Transmembrane helix</keyword>
<comment type="caution">
    <text evidence="2">The sequence shown here is derived from an EMBL/GenBank/DDBJ whole genome shotgun (WGS) entry which is preliminary data.</text>
</comment>
<dbReference type="STRING" id="525263.HMPREF0298_1813"/>
<keyword evidence="3" id="KW-1185">Reference proteome</keyword>
<accession>C0XTP3</accession>
<evidence type="ECO:0000256" key="1">
    <source>
        <dbReference type="SAM" id="Phobius"/>
    </source>
</evidence>
<protein>
    <submittedName>
        <fullName evidence="2">Uncharacterized protein</fullName>
    </submittedName>
</protein>
<sequence>MPTLTTIGTFVGGGLIGAALTILSDNRNNRISIQAQLRAEQRIVVAEMLMVFQKATLALSAVKLEEPRDLEALERSLGEFVASAELALRLFPRVELTVTERAVRATLLNFLVKLGIILYDYIPVVLGVHPPDKHEELKRNVEAIRKQGKELNAYYEVSLDTAKQNLGTETDSYVKRLGFRMKRKRLPMLTSVDRASVERTRIDVDRRFD</sequence>
<organism evidence="2 3">
    <name type="scientific">Corynebacterium lipophiloflavum (strain ATCC 700352 / DSM 44291 / CCUG 37336 / JCM 10383 / DMMZ 1944)</name>
    <dbReference type="NCBI Taxonomy" id="525263"/>
    <lineage>
        <taxon>Bacteria</taxon>
        <taxon>Bacillati</taxon>
        <taxon>Actinomycetota</taxon>
        <taxon>Actinomycetes</taxon>
        <taxon>Mycobacteriales</taxon>
        <taxon>Corynebacteriaceae</taxon>
        <taxon>Corynebacterium</taxon>
    </lineage>
</organism>
<proteinExistence type="predicted"/>
<reference evidence="2" key="1">
    <citation type="submission" date="2009-01" db="EMBL/GenBank/DDBJ databases">
        <authorList>
            <person name="Qin X."/>
            <person name="Bachman B."/>
            <person name="Battles P."/>
            <person name="Bell A."/>
            <person name="Bess C."/>
            <person name="Bickham C."/>
            <person name="Chaboub L."/>
            <person name="Chen D."/>
            <person name="Coyle M."/>
            <person name="Deiros D.R."/>
            <person name="Dinh H."/>
            <person name="Forbes L."/>
            <person name="Fowler G."/>
            <person name="Francisco L."/>
            <person name="Fu Q."/>
            <person name="Gubbala S."/>
            <person name="Hale W."/>
            <person name="Han Y."/>
            <person name="Hemphill L."/>
            <person name="Highlander S.K."/>
            <person name="Hirani K."/>
            <person name="Hogues M."/>
            <person name="Jackson L."/>
            <person name="Jakkamsetti A."/>
            <person name="Javaid M."/>
            <person name="Jiang H."/>
            <person name="Korchina V."/>
            <person name="Kovar C."/>
            <person name="Lara F."/>
            <person name="Lee S."/>
            <person name="Mata R."/>
            <person name="Mathew T."/>
            <person name="Moen C."/>
            <person name="Morales K."/>
            <person name="Munidasa M."/>
            <person name="Nazareth L."/>
            <person name="Ngo R."/>
            <person name="Nguyen L."/>
            <person name="Okwuonu G."/>
            <person name="Ongeri F."/>
            <person name="Patil S."/>
            <person name="Petrosino J."/>
            <person name="Pham C."/>
            <person name="Pham P."/>
            <person name="Pu L.-L."/>
            <person name="Puazo M."/>
            <person name="Raj R."/>
            <person name="Reid J."/>
            <person name="Rouhana J."/>
            <person name="Saada N."/>
            <person name="Shang Y."/>
            <person name="Simmons D."/>
            <person name="Thornton R."/>
            <person name="Warren J."/>
            <person name="Weissenberger G."/>
            <person name="Zhang J."/>
            <person name="Zhang L."/>
            <person name="Zhou C."/>
            <person name="Zhu D."/>
            <person name="Muzny D."/>
            <person name="Worley K."/>
            <person name="Gibbs R."/>
        </authorList>
    </citation>
    <scope>NUCLEOTIDE SEQUENCE [LARGE SCALE GENOMIC DNA]</scope>
    <source>
        <strain evidence="2">DSM 44291</strain>
    </source>
</reference>
<dbReference type="HOGENOM" id="CLU_1313679_0_0_11"/>
<dbReference type="AlphaFoldDB" id="C0XTP3"/>
<dbReference type="EMBL" id="ACHJ01000150">
    <property type="protein sequence ID" value="EEI16387.1"/>
    <property type="molecule type" value="Genomic_DNA"/>
</dbReference>
<dbReference type="RefSeq" id="WP_006839105.1">
    <property type="nucleotide sequence ID" value="NZ_GG667191.1"/>
</dbReference>
<dbReference type="Proteomes" id="UP000006196">
    <property type="component" value="Unassembled WGS sequence"/>
</dbReference>
<keyword evidence="1" id="KW-0472">Membrane</keyword>